<protein>
    <submittedName>
        <fullName evidence="2">Uncharacterized protein</fullName>
    </submittedName>
</protein>
<name>A0A4Z2HTQ1_9TELE</name>
<sequence length="115" mass="13009">MDLISIGPGVVFEEENYRTIYGADDAAGRSHYQLSRDKLGGQVDDTDPWPTAGIWYHHQSGLNPIEHLDKTRHRVPGQEEREEKTGKDTLAEPSLSPPHYVEWIETVLVCLLSKL</sequence>
<feature type="compositionally biased region" description="Basic and acidic residues" evidence="1">
    <location>
        <begin position="76"/>
        <end position="90"/>
    </location>
</feature>
<reference evidence="2 3" key="1">
    <citation type="submission" date="2019-03" db="EMBL/GenBank/DDBJ databases">
        <title>First draft genome of Liparis tanakae, snailfish: a comprehensive survey of snailfish specific genes.</title>
        <authorList>
            <person name="Kim W."/>
            <person name="Song I."/>
            <person name="Jeong J.-H."/>
            <person name="Kim D."/>
            <person name="Kim S."/>
            <person name="Ryu S."/>
            <person name="Song J.Y."/>
            <person name="Lee S.K."/>
        </authorList>
    </citation>
    <scope>NUCLEOTIDE SEQUENCE [LARGE SCALE GENOMIC DNA]</scope>
    <source>
        <tissue evidence="2">Muscle</tissue>
    </source>
</reference>
<comment type="caution">
    <text evidence="2">The sequence shown here is derived from an EMBL/GenBank/DDBJ whole genome shotgun (WGS) entry which is preliminary data.</text>
</comment>
<evidence type="ECO:0000313" key="2">
    <source>
        <dbReference type="EMBL" id="TNN68252.1"/>
    </source>
</evidence>
<evidence type="ECO:0000256" key="1">
    <source>
        <dbReference type="SAM" id="MobiDB-lite"/>
    </source>
</evidence>
<dbReference type="Proteomes" id="UP000314294">
    <property type="component" value="Unassembled WGS sequence"/>
</dbReference>
<keyword evidence="3" id="KW-1185">Reference proteome</keyword>
<dbReference type="AlphaFoldDB" id="A0A4Z2HTQ1"/>
<evidence type="ECO:0000313" key="3">
    <source>
        <dbReference type="Proteomes" id="UP000314294"/>
    </source>
</evidence>
<accession>A0A4Z2HTQ1</accession>
<organism evidence="2 3">
    <name type="scientific">Liparis tanakae</name>
    <name type="common">Tanaka's snailfish</name>
    <dbReference type="NCBI Taxonomy" id="230148"/>
    <lineage>
        <taxon>Eukaryota</taxon>
        <taxon>Metazoa</taxon>
        <taxon>Chordata</taxon>
        <taxon>Craniata</taxon>
        <taxon>Vertebrata</taxon>
        <taxon>Euteleostomi</taxon>
        <taxon>Actinopterygii</taxon>
        <taxon>Neopterygii</taxon>
        <taxon>Teleostei</taxon>
        <taxon>Neoteleostei</taxon>
        <taxon>Acanthomorphata</taxon>
        <taxon>Eupercaria</taxon>
        <taxon>Perciformes</taxon>
        <taxon>Cottioidei</taxon>
        <taxon>Cottales</taxon>
        <taxon>Liparidae</taxon>
        <taxon>Liparis</taxon>
    </lineage>
</organism>
<dbReference type="EMBL" id="SRLO01000193">
    <property type="protein sequence ID" value="TNN68252.1"/>
    <property type="molecule type" value="Genomic_DNA"/>
</dbReference>
<proteinExistence type="predicted"/>
<feature type="region of interest" description="Disordered" evidence="1">
    <location>
        <begin position="71"/>
        <end position="95"/>
    </location>
</feature>
<gene>
    <name evidence="2" type="ORF">EYF80_021574</name>
</gene>